<keyword evidence="2" id="KW-1185">Reference proteome</keyword>
<dbReference type="HOGENOM" id="CLU_3389039_0_0_10"/>
<proteinExistence type="predicted"/>
<reference evidence="2" key="1">
    <citation type="submission" date="2011-07" db="EMBL/GenBank/DDBJ databases">
        <title>The complete genome of Cyclobacterium marinum DSM 745.</title>
        <authorList>
            <person name="Lucas S."/>
            <person name="Han J."/>
            <person name="Lapidus A."/>
            <person name="Bruce D."/>
            <person name="Goodwin L."/>
            <person name="Pitluck S."/>
            <person name="Peters L."/>
            <person name="Kyrpides N."/>
            <person name="Mavromatis K."/>
            <person name="Ivanova N."/>
            <person name="Ovchinnikova G."/>
            <person name="Chertkov O."/>
            <person name="Detter J.C."/>
            <person name="Tapia R."/>
            <person name="Han C."/>
            <person name="Land M."/>
            <person name="Hauser L."/>
            <person name="Markowitz V."/>
            <person name="Cheng J.-F."/>
            <person name="Hugenholtz P."/>
            <person name="Woyke T."/>
            <person name="Wu D."/>
            <person name="Tindall B."/>
            <person name="Schuetze A."/>
            <person name="Brambilla E."/>
            <person name="Klenk H.-P."/>
            <person name="Eisen J.A."/>
        </authorList>
    </citation>
    <scope>NUCLEOTIDE SEQUENCE [LARGE SCALE GENOMIC DNA]</scope>
    <source>
        <strain evidence="2">ATCC 25205 / DSM 745 / LMG 13164 / NCIMB 1802</strain>
    </source>
</reference>
<dbReference type="KEGG" id="cmr:Cycma_3152"/>
<dbReference type="EMBL" id="CP002955">
    <property type="protein sequence ID" value="AEL26880.1"/>
    <property type="molecule type" value="Genomic_DNA"/>
</dbReference>
<organism evidence="1 2">
    <name type="scientific">Cyclobacterium marinum (strain ATCC 25205 / DSM 745 / LMG 13164 / NCIMB 1802)</name>
    <name type="common">Flectobacillus marinus</name>
    <dbReference type="NCBI Taxonomy" id="880070"/>
    <lineage>
        <taxon>Bacteria</taxon>
        <taxon>Pseudomonadati</taxon>
        <taxon>Bacteroidota</taxon>
        <taxon>Cytophagia</taxon>
        <taxon>Cytophagales</taxon>
        <taxon>Cyclobacteriaceae</taxon>
        <taxon>Cyclobacterium</taxon>
    </lineage>
</organism>
<dbReference type="AlphaFoldDB" id="G0J6Y9"/>
<dbReference type="Proteomes" id="UP000001635">
    <property type="component" value="Chromosome"/>
</dbReference>
<name>G0J6Y9_CYCMS</name>
<evidence type="ECO:0000313" key="1">
    <source>
        <dbReference type="EMBL" id="AEL26880.1"/>
    </source>
</evidence>
<evidence type="ECO:0000313" key="2">
    <source>
        <dbReference type="Proteomes" id="UP000001635"/>
    </source>
</evidence>
<protein>
    <submittedName>
        <fullName evidence="1">Uncharacterized protein</fullName>
    </submittedName>
</protein>
<accession>G0J6Y9</accession>
<sequence length="32" mass="3686">MELGFGQSNVKNTRDYFPDHSLFLLTAELDLN</sequence>
<gene>
    <name evidence="1" type="ordered locus">Cycma_3152</name>
</gene>